<reference evidence="2 3" key="1">
    <citation type="submission" date="2017-04" db="EMBL/GenBank/DDBJ databases">
        <title>The Characteristic of a Fine Plant Growth-Promoting Rhizobacteria Bacillus mycoides Gnyt1 and its Whole Genome Sequencing Analysis.</title>
        <authorList>
            <person name="Li J.H."/>
            <person name="Yao T."/>
        </authorList>
    </citation>
    <scope>NUCLEOTIDE SEQUENCE [LARGE SCALE GENOMIC DNA]</scope>
    <source>
        <strain evidence="2 3">Gnyt1</strain>
    </source>
</reference>
<accession>A0A1W6AEF2</accession>
<name>A0A1W6AEF2_BACMY</name>
<organism evidence="2 3">
    <name type="scientific">Bacillus mycoides</name>
    <dbReference type="NCBI Taxonomy" id="1405"/>
    <lineage>
        <taxon>Bacteria</taxon>
        <taxon>Bacillati</taxon>
        <taxon>Bacillota</taxon>
        <taxon>Bacilli</taxon>
        <taxon>Bacillales</taxon>
        <taxon>Bacillaceae</taxon>
        <taxon>Bacillus</taxon>
        <taxon>Bacillus cereus group</taxon>
    </lineage>
</organism>
<keyword evidence="1" id="KW-1133">Transmembrane helix</keyword>
<feature type="transmembrane region" description="Helical" evidence="1">
    <location>
        <begin position="38"/>
        <end position="56"/>
    </location>
</feature>
<keyword evidence="1" id="KW-0812">Transmembrane</keyword>
<dbReference type="EMBL" id="CP020743">
    <property type="protein sequence ID" value="ARJ24222.1"/>
    <property type="molecule type" value="Genomic_DNA"/>
</dbReference>
<evidence type="ECO:0000256" key="1">
    <source>
        <dbReference type="SAM" id="Phobius"/>
    </source>
</evidence>
<proteinExistence type="predicted"/>
<evidence type="ECO:0000313" key="3">
    <source>
        <dbReference type="Proteomes" id="UP000192932"/>
    </source>
</evidence>
<sequence length="66" mass="8119">MKDELLLWKERTVLDNPPSEETKLKMFFYERAPLMDAPFGYIFVEEVFLIFIFEYFRYTLDEKSHT</sequence>
<evidence type="ECO:0000313" key="2">
    <source>
        <dbReference type="EMBL" id="ARJ24222.1"/>
    </source>
</evidence>
<dbReference type="Proteomes" id="UP000192932">
    <property type="component" value="Chromosome"/>
</dbReference>
<gene>
    <name evidence="2" type="ORF">B7492_24775</name>
</gene>
<dbReference type="AlphaFoldDB" id="A0A1W6AEF2"/>
<protein>
    <submittedName>
        <fullName evidence="2">Uncharacterized protein</fullName>
    </submittedName>
</protein>
<keyword evidence="1" id="KW-0472">Membrane</keyword>